<evidence type="ECO:0000313" key="3">
    <source>
        <dbReference type="Proteomes" id="UP000670776"/>
    </source>
</evidence>
<gene>
    <name evidence="2" type="ORF">J8H85_09955</name>
</gene>
<comment type="caution">
    <text evidence="2">The sequence shown here is derived from an EMBL/GenBank/DDBJ whole genome shotgun (WGS) entry which is preliminary data.</text>
</comment>
<dbReference type="PROSITE" id="PS51257">
    <property type="entry name" value="PROKAR_LIPOPROTEIN"/>
    <property type="match status" value="1"/>
</dbReference>
<dbReference type="InterPro" id="IPR046713">
    <property type="entry name" value="DUF6786"/>
</dbReference>
<accession>A0ABS4BVW4</accession>
<reference evidence="2 3" key="1">
    <citation type="submission" date="2021-04" db="EMBL/GenBank/DDBJ databases">
        <title>Mariniflexile gromovii gen. nov., sp. nov., a gliding bacterium isolated from the sea urchin Strongylocentrotus intermedius.</title>
        <authorList>
            <person name="Ko S."/>
            <person name="Le V."/>
            <person name="Ahn C.-Y."/>
            <person name="Oh H.-M."/>
        </authorList>
    </citation>
    <scope>NUCLEOTIDE SEQUENCE [LARGE SCALE GENOMIC DNA]</scope>
    <source>
        <strain evidence="2 3">KCTC 12570</strain>
    </source>
</reference>
<dbReference type="EMBL" id="JAGJCB010000008">
    <property type="protein sequence ID" value="MBP0904151.1"/>
    <property type="molecule type" value="Genomic_DNA"/>
</dbReference>
<dbReference type="Pfam" id="PF20583">
    <property type="entry name" value="DUF6786"/>
    <property type="match status" value="1"/>
</dbReference>
<name>A0ABS4BVW4_9FLAO</name>
<dbReference type="Proteomes" id="UP000670776">
    <property type="component" value="Unassembled WGS sequence"/>
</dbReference>
<organism evidence="2 3">
    <name type="scientific">Mariniflexile gromovii</name>
    <dbReference type="NCBI Taxonomy" id="362523"/>
    <lineage>
        <taxon>Bacteria</taxon>
        <taxon>Pseudomonadati</taxon>
        <taxon>Bacteroidota</taxon>
        <taxon>Flavobacteriia</taxon>
        <taxon>Flavobacteriales</taxon>
        <taxon>Flavobacteriaceae</taxon>
        <taxon>Mariniflexile</taxon>
    </lineage>
</organism>
<evidence type="ECO:0000313" key="2">
    <source>
        <dbReference type="EMBL" id="MBP0904151.1"/>
    </source>
</evidence>
<evidence type="ECO:0000256" key="1">
    <source>
        <dbReference type="SAM" id="MobiDB-lite"/>
    </source>
</evidence>
<protein>
    <recommendedName>
        <fullName evidence="4">Lipoprotein</fullName>
    </recommendedName>
</protein>
<dbReference type="RefSeq" id="WP_209655048.1">
    <property type="nucleotide sequence ID" value="NZ_JAGJCB010000008.1"/>
</dbReference>
<sequence length="430" mass="48146">MKKLQMNRLQKLVIFMLSLGAIMSCNHKKKSEKDNKISDSEQHQSEPTKGSYGDDVSFMKNYIELIELTDANNQSKVAVSATLQGRVMTSSANGENGRSYGWINRELFESKEIQEHINVYGGEERFWLGPEGGQYSIFFKKGAEFTLEDWYTPKLIDLEPFDVKNVSATSATFTKKASLKNYSGFQFDMEIEREVAILSKEDIQKELGLQNLSDNIKTVAYQTTNTLKNIGKTNWKKDSGLLSIWLLGMFNHSPNTTIVIPYVQGDEAELGNLVNDTYFGKVPSDRLVVKENVIFFKGDGEYRSKIGLTPMRAKDIAGSYDSANGILTIVKYNKPKNVTDYVNSMWEIQKEPFSGDVINAYNDGAPEPGAKPLGPFYELETSSPALALKSGESGTHIQTTFHMEGDETTLNPIVKELFGVTINDIKTAFN</sequence>
<feature type="compositionally biased region" description="Basic and acidic residues" evidence="1">
    <location>
        <begin position="31"/>
        <end position="46"/>
    </location>
</feature>
<feature type="region of interest" description="Disordered" evidence="1">
    <location>
        <begin position="30"/>
        <end position="53"/>
    </location>
</feature>
<proteinExistence type="predicted"/>
<evidence type="ECO:0008006" key="4">
    <source>
        <dbReference type="Google" id="ProtNLM"/>
    </source>
</evidence>
<keyword evidence="3" id="KW-1185">Reference proteome</keyword>